<keyword evidence="1" id="KW-0802">TPR repeat</keyword>
<dbReference type="PROSITE" id="PS50005">
    <property type="entry name" value="TPR"/>
    <property type="match status" value="1"/>
</dbReference>
<evidence type="ECO:0000313" key="3">
    <source>
        <dbReference type="EMBL" id="CAL1408449.1"/>
    </source>
</evidence>
<reference evidence="3 4" key="1">
    <citation type="submission" date="2024-04" db="EMBL/GenBank/DDBJ databases">
        <authorList>
            <person name="Fracassetti M."/>
        </authorList>
    </citation>
    <scope>NUCLEOTIDE SEQUENCE [LARGE SCALE GENOMIC DNA]</scope>
</reference>
<evidence type="ECO:0000256" key="2">
    <source>
        <dbReference type="SAM" id="Coils"/>
    </source>
</evidence>
<dbReference type="SUPFAM" id="SSF48452">
    <property type="entry name" value="TPR-like"/>
    <property type="match status" value="1"/>
</dbReference>
<dbReference type="AlphaFoldDB" id="A0AAV2GCR7"/>
<name>A0AAV2GCR7_9ROSI</name>
<dbReference type="InterPro" id="IPR011990">
    <property type="entry name" value="TPR-like_helical_dom_sf"/>
</dbReference>
<evidence type="ECO:0000313" key="4">
    <source>
        <dbReference type="Proteomes" id="UP001497516"/>
    </source>
</evidence>
<accession>A0AAV2GCR7</accession>
<keyword evidence="2" id="KW-0175">Coiled coil</keyword>
<feature type="coiled-coil region" evidence="2">
    <location>
        <begin position="233"/>
        <end position="289"/>
    </location>
</feature>
<dbReference type="EMBL" id="OZ034821">
    <property type="protein sequence ID" value="CAL1408449.1"/>
    <property type="molecule type" value="Genomic_DNA"/>
</dbReference>
<gene>
    <name evidence="3" type="ORF">LTRI10_LOCUS48041</name>
</gene>
<dbReference type="Proteomes" id="UP001497516">
    <property type="component" value="Chromosome 8"/>
</dbReference>
<dbReference type="SMART" id="SM00028">
    <property type="entry name" value="TPR"/>
    <property type="match status" value="3"/>
</dbReference>
<organism evidence="3 4">
    <name type="scientific">Linum trigynum</name>
    <dbReference type="NCBI Taxonomy" id="586398"/>
    <lineage>
        <taxon>Eukaryota</taxon>
        <taxon>Viridiplantae</taxon>
        <taxon>Streptophyta</taxon>
        <taxon>Embryophyta</taxon>
        <taxon>Tracheophyta</taxon>
        <taxon>Spermatophyta</taxon>
        <taxon>Magnoliopsida</taxon>
        <taxon>eudicotyledons</taxon>
        <taxon>Gunneridae</taxon>
        <taxon>Pentapetalae</taxon>
        <taxon>rosids</taxon>
        <taxon>fabids</taxon>
        <taxon>Malpighiales</taxon>
        <taxon>Linaceae</taxon>
        <taxon>Linum</taxon>
    </lineage>
</organism>
<dbReference type="PANTHER" id="PTHR36350:SF3">
    <property type="entry name" value="TRANSMEMBRANE PROTEIN"/>
    <property type="match status" value="1"/>
</dbReference>
<feature type="repeat" description="TPR" evidence="1">
    <location>
        <begin position="186"/>
        <end position="219"/>
    </location>
</feature>
<dbReference type="Pfam" id="PF13174">
    <property type="entry name" value="TPR_6"/>
    <property type="match status" value="2"/>
</dbReference>
<evidence type="ECO:0000256" key="1">
    <source>
        <dbReference type="PROSITE-ProRule" id="PRU00339"/>
    </source>
</evidence>
<protein>
    <submittedName>
        <fullName evidence="3">Uncharacterized protein</fullName>
    </submittedName>
</protein>
<sequence length="350" mass="38925">MNSTLTTSFLNFKVPSSSSSPFSSFNSTSQLPHRLNSTRLAHPQPSSIPTITACLPNPYPPLIIQRLKTLAKTAVLIAASASAAAHFSVLHPAKAEPPAAAEATLAEETPATIEEQLEPKNPAAVELKDEDSSSSSFASPLSEFLVGNTEAVESLKSLLQQKLESREDEEALKILTRLVAAQPAAVEWNFLMARLYNEMGQSQNARKVFEEILAVNPLSFEALFENALLMDKCGEGEAVIARLENALQIAEEENKVKEARDVRLIMAQIQFLQKNIEEAMRIYQELSKEDPKDFRPYFCRGMIYSLLDKDVEAKQQFAKYRELSPKKFEVDGYLRTPLSRMKVFGPSDEN</sequence>
<proteinExistence type="predicted"/>
<dbReference type="InterPro" id="IPR019734">
    <property type="entry name" value="TPR_rpt"/>
</dbReference>
<keyword evidence="4" id="KW-1185">Reference proteome</keyword>
<dbReference type="PANTHER" id="PTHR36350">
    <property type="entry name" value="TRANSMEMBRANE PROTEIN"/>
    <property type="match status" value="1"/>
</dbReference>
<dbReference type="Gene3D" id="1.25.40.10">
    <property type="entry name" value="Tetratricopeptide repeat domain"/>
    <property type="match status" value="2"/>
</dbReference>